<feature type="region of interest" description="Disordered" evidence="2">
    <location>
        <begin position="403"/>
        <end position="424"/>
    </location>
</feature>
<evidence type="ECO:0000313" key="4">
    <source>
        <dbReference type="Proteomes" id="UP000555546"/>
    </source>
</evidence>
<keyword evidence="4" id="KW-1185">Reference proteome</keyword>
<dbReference type="GO" id="GO:0006310">
    <property type="term" value="P:DNA recombination"/>
    <property type="evidence" value="ECO:0007669"/>
    <property type="project" value="UniProtKB-KW"/>
</dbReference>
<organism evidence="3 4">
    <name type="scientific">Brucella daejeonensis</name>
    <dbReference type="NCBI Taxonomy" id="659015"/>
    <lineage>
        <taxon>Bacteria</taxon>
        <taxon>Pseudomonadati</taxon>
        <taxon>Pseudomonadota</taxon>
        <taxon>Alphaproteobacteria</taxon>
        <taxon>Hyphomicrobiales</taxon>
        <taxon>Brucellaceae</taxon>
        <taxon>Brucella/Ochrobactrum group</taxon>
        <taxon>Brucella</taxon>
    </lineage>
</organism>
<evidence type="ECO:0008006" key="5">
    <source>
        <dbReference type="Google" id="ProtNLM"/>
    </source>
</evidence>
<dbReference type="SUPFAM" id="SSF56349">
    <property type="entry name" value="DNA breaking-rejoining enzymes"/>
    <property type="match status" value="1"/>
</dbReference>
<dbReference type="GO" id="GO:0003677">
    <property type="term" value="F:DNA binding"/>
    <property type="evidence" value="ECO:0007669"/>
    <property type="project" value="InterPro"/>
</dbReference>
<comment type="caution">
    <text evidence="3">The sequence shown here is derived from an EMBL/GenBank/DDBJ whole genome shotgun (WGS) entry which is preliminary data.</text>
</comment>
<keyword evidence="1" id="KW-0233">DNA recombination</keyword>
<dbReference type="GO" id="GO:0015074">
    <property type="term" value="P:DNA integration"/>
    <property type="evidence" value="ECO:0007669"/>
    <property type="project" value="InterPro"/>
</dbReference>
<dbReference type="Proteomes" id="UP000555546">
    <property type="component" value="Unassembled WGS sequence"/>
</dbReference>
<evidence type="ECO:0000256" key="2">
    <source>
        <dbReference type="SAM" id="MobiDB-lite"/>
    </source>
</evidence>
<gene>
    <name evidence="3" type="ORF">FHS76_003470</name>
</gene>
<dbReference type="RefSeq" id="WP_183655480.1">
    <property type="nucleotide sequence ID" value="NZ_JACIJG010000015.1"/>
</dbReference>
<evidence type="ECO:0000256" key="1">
    <source>
        <dbReference type="ARBA" id="ARBA00023172"/>
    </source>
</evidence>
<proteinExistence type="predicted"/>
<accession>A0A7W9AZN3</accession>
<reference evidence="3 4" key="1">
    <citation type="submission" date="2020-08" db="EMBL/GenBank/DDBJ databases">
        <title>Genomic Encyclopedia of Type Strains, Phase IV (KMG-IV): sequencing the most valuable type-strain genomes for metagenomic binning, comparative biology and taxonomic classification.</title>
        <authorList>
            <person name="Goeker M."/>
        </authorList>
    </citation>
    <scope>NUCLEOTIDE SEQUENCE [LARGE SCALE GENOMIC DNA]</scope>
    <source>
        <strain evidence="3 4">DSM 26944</strain>
    </source>
</reference>
<sequence length="424" mass="49102">MSERLWEYGDYWIGTEGNSGNLYAFWYNKRKRKVARRSLGTKILNEAQDKLIELVGTLQAVSGRSPERVMMLAALDHYYENDVKTKPSGEQAFRAISIIREFLSEKMLPTANVASFGPIRQREFMQWSQEKFAHSPAYIARNLSVVSAAFQIGKKLLVVRDGLGNEHEVQLLDSAPEVITQAKQVAELLNVPEPKPRDWLPTFEEFGHFIDMIGKRQENLFRFVILSLNTWARPESIIDFRDTPDRINRRFGVIDLNPSGRRQTNKYRPKIRLTENLRDWLDKWKAEEEVEETARLGEAVGAPMVWNSQPVTTMKRTFKRHAEECELSQFTQGTIRHFMATMVRREKPRVDKEQRDVWLGHDEARTADAYEAFDPEYLSDAMRATDSVIEKLQKCTRRPLFAPKLHPDAAIEENEDGEEVAENP</sequence>
<dbReference type="EMBL" id="JACIJG010000015">
    <property type="protein sequence ID" value="MBB5703563.1"/>
    <property type="molecule type" value="Genomic_DNA"/>
</dbReference>
<name>A0A7W9AZN3_9HYPH</name>
<dbReference type="Gene3D" id="1.10.443.10">
    <property type="entry name" value="Intergrase catalytic core"/>
    <property type="match status" value="1"/>
</dbReference>
<feature type="compositionally biased region" description="Acidic residues" evidence="2">
    <location>
        <begin position="410"/>
        <end position="424"/>
    </location>
</feature>
<dbReference type="InterPro" id="IPR013762">
    <property type="entry name" value="Integrase-like_cat_sf"/>
</dbReference>
<dbReference type="InterPro" id="IPR011010">
    <property type="entry name" value="DNA_brk_join_enz"/>
</dbReference>
<evidence type="ECO:0000313" key="3">
    <source>
        <dbReference type="EMBL" id="MBB5703563.1"/>
    </source>
</evidence>
<protein>
    <recommendedName>
        <fullName evidence="5">Tyr recombinase domain-containing protein</fullName>
    </recommendedName>
</protein>
<dbReference type="AlphaFoldDB" id="A0A7W9AZN3"/>